<dbReference type="SUPFAM" id="SSF53335">
    <property type="entry name" value="S-adenosyl-L-methionine-dependent methyltransferases"/>
    <property type="match status" value="1"/>
</dbReference>
<dbReference type="AlphaFoldDB" id="A0A829Y6D7"/>
<dbReference type="Pfam" id="PF10017">
    <property type="entry name" value="Methyltransf_33"/>
    <property type="match status" value="1"/>
</dbReference>
<dbReference type="EMBL" id="BLJN01000001">
    <property type="protein sequence ID" value="GFE78770.1"/>
    <property type="molecule type" value="Genomic_DNA"/>
</dbReference>
<keyword evidence="2 4" id="KW-0808">Transferase</keyword>
<dbReference type="PANTHER" id="PTHR43397">
    <property type="entry name" value="ERGOTHIONEINE BIOSYNTHESIS PROTEIN 1"/>
    <property type="match status" value="1"/>
</dbReference>
<comment type="caution">
    <text evidence="4">The sequence shown here is derived from an EMBL/GenBank/DDBJ whole genome shotgun (WGS) entry which is preliminary data.</text>
</comment>
<gene>
    <name evidence="4" type="ORF">GCM10011487_07700</name>
</gene>
<dbReference type="PANTHER" id="PTHR43397:SF1">
    <property type="entry name" value="ERGOTHIONEINE BIOSYNTHESIS PROTEIN 1"/>
    <property type="match status" value="1"/>
</dbReference>
<dbReference type="NCBIfam" id="TIGR03438">
    <property type="entry name" value="egtD_ergothio"/>
    <property type="match status" value="1"/>
</dbReference>
<dbReference type="InterPro" id="IPR051128">
    <property type="entry name" value="EgtD_Methyltrsf_superfamily"/>
</dbReference>
<evidence type="ECO:0000259" key="3">
    <source>
        <dbReference type="Pfam" id="PF10017"/>
    </source>
</evidence>
<dbReference type="InterPro" id="IPR029063">
    <property type="entry name" value="SAM-dependent_MTases_sf"/>
</dbReference>
<keyword evidence="5" id="KW-1185">Reference proteome</keyword>
<evidence type="ECO:0000313" key="4">
    <source>
        <dbReference type="EMBL" id="GFE78770.1"/>
    </source>
</evidence>
<accession>A0A829Y6D7</accession>
<dbReference type="GO" id="GO:0032259">
    <property type="term" value="P:methylation"/>
    <property type="evidence" value="ECO:0007669"/>
    <property type="project" value="UniProtKB-KW"/>
</dbReference>
<dbReference type="InterPro" id="IPR035094">
    <property type="entry name" value="EgtD"/>
</dbReference>
<dbReference type="GO" id="GO:0008168">
    <property type="term" value="F:methyltransferase activity"/>
    <property type="evidence" value="ECO:0007669"/>
    <property type="project" value="UniProtKB-KW"/>
</dbReference>
<proteinExistence type="predicted"/>
<evidence type="ECO:0000256" key="2">
    <source>
        <dbReference type="ARBA" id="ARBA00022679"/>
    </source>
</evidence>
<dbReference type="InterPro" id="IPR019257">
    <property type="entry name" value="MeTrfase_dom"/>
</dbReference>
<evidence type="ECO:0000256" key="1">
    <source>
        <dbReference type="ARBA" id="ARBA00022603"/>
    </source>
</evidence>
<evidence type="ECO:0000313" key="5">
    <source>
        <dbReference type="Proteomes" id="UP000445000"/>
    </source>
</evidence>
<dbReference type="RefSeq" id="WP_161810627.1">
    <property type="nucleotide sequence ID" value="NZ_BLJN01000001.1"/>
</dbReference>
<name>A0A829Y6D7_9GAMM</name>
<organism evidence="4 5">
    <name type="scientific">Steroidobacter agaridevorans</name>
    <dbReference type="NCBI Taxonomy" id="2695856"/>
    <lineage>
        <taxon>Bacteria</taxon>
        <taxon>Pseudomonadati</taxon>
        <taxon>Pseudomonadota</taxon>
        <taxon>Gammaproteobacteria</taxon>
        <taxon>Steroidobacterales</taxon>
        <taxon>Steroidobacteraceae</taxon>
        <taxon>Steroidobacter</taxon>
    </lineage>
</organism>
<reference evidence="5" key="1">
    <citation type="submission" date="2020-01" db="EMBL/GenBank/DDBJ databases">
        <title>'Steroidobacter agaridevorans' sp. nov., agar-degrading bacteria isolated from rhizosphere soils.</title>
        <authorList>
            <person name="Ikenaga M."/>
            <person name="Kataoka M."/>
            <person name="Murouchi A."/>
            <person name="Katsuragi S."/>
            <person name="Sakai M."/>
        </authorList>
    </citation>
    <scope>NUCLEOTIDE SEQUENCE [LARGE SCALE GENOMIC DNA]</scope>
    <source>
        <strain evidence="5">YU21-B</strain>
    </source>
</reference>
<sequence>MAKHPSTVPAKSTQDALTNDVLDGLKKEPKELSPVWFYDELGSFLFDNICELPEYYITRTELQIMHGHAAEMAQHIGPEAALIEFGSGTSLKTRLLLDRLEQPLAYVPVDISREHLFQAAGALAKDYPQLHIVPVCADFTQNFELPQFVRSAQRRIVYFPGSTLGNFDRPQARELLARMRDLVGKNGAVLIGIDLRKDPRVLERAYDDAAGVTAEFNINALRHVNRELGADFDLDAFDHLAVWVENESRIEMHLVSKKDQTVHLGGEKVRIGRGEHLRTEYCHKYTLDSFGELAATAGLAVKRVWMDSNKLFSVQLLEPARLQ</sequence>
<dbReference type="InterPro" id="IPR017804">
    <property type="entry name" value="MeTrfase_EgtD-like"/>
</dbReference>
<dbReference type="PIRSF" id="PIRSF018005">
    <property type="entry name" value="UCP018005"/>
    <property type="match status" value="1"/>
</dbReference>
<dbReference type="Gene3D" id="3.40.50.150">
    <property type="entry name" value="Vaccinia Virus protein VP39"/>
    <property type="match status" value="1"/>
</dbReference>
<keyword evidence="1 4" id="KW-0489">Methyltransferase</keyword>
<dbReference type="Proteomes" id="UP000445000">
    <property type="component" value="Unassembled WGS sequence"/>
</dbReference>
<protein>
    <submittedName>
        <fullName evidence="4">Dimethylhistidine N-methyltransferase</fullName>
    </submittedName>
</protein>
<feature type="domain" description="Histidine-specific methyltransferase SAM-dependent" evidence="3">
    <location>
        <begin position="18"/>
        <end position="318"/>
    </location>
</feature>